<evidence type="ECO:0000313" key="4">
    <source>
        <dbReference type="EMBL" id="RSH92653.1"/>
    </source>
</evidence>
<accession>A0A427YNK3</accession>
<dbReference type="OrthoDB" id="439917at2759"/>
<evidence type="ECO:0000256" key="2">
    <source>
        <dbReference type="SAM" id="Phobius"/>
    </source>
</evidence>
<dbReference type="PROSITE" id="PS51257">
    <property type="entry name" value="PROKAR_LIPOPROTEIN"/>
    <property type="match status" value="1"/>
</dbReference>
<evidence type="ECO:0000313" key="5">
    <source>
        <dbReference type="Proteomes" id="UP000279259"/>
    </source>
</evidence>
<proteinExistence type="predicted"/>
<feature type="transmembrane region" description="Helical" evidence="2">
    <location>
        <begin position="48"/>
        <end position="67"/>
    </location>
</feature>
<organism evidence="4 5">
    <name type="scientific">Saitozyma podzolica</name>
    <dbReference type="NCBI Taxonomy" id="1890683"/>
    <lineage>
        <taxon>Eukaryota</taxon>
        <taxon>Fungi</taxon>
        <taxon>Dikarya</taxon>
        <taxon>Basidiomycota</taxon>
        <taxon>Agaricomycotina</taxon>
        <taxon>Tremellomycetes</taxon>
        <taxon>Tremellales</taxon>
        <taxon>Trimorphomycetaceae</taxon>
        <taxon>Saitozyma</taxon>
    </lineage>
</organism>
<keyword evidence="5" id="KW-1185">Reference proteome</keyword>
<gene>
    <name evidence="4" type="ORF">EHS25_008098</name>
</gene>
<keyword evidence="2" id="KW-0812">Transmembrane</keyword>
<reference evidence="4 5" key="1">
    <citation type="submission" date="2018-11" db="EMBL/GenBank/DDBJ databases">
        <title>Genome sequence of Saitozyma podzolica DSM 27192.</title>
        <authorList>
            <person name="Aliyu H."/>
            <person name="Gorte O."/>
            <person name="Ochsenreither K."/>
        </authorList>
    </citation>
    <scope>NUCLEOTIDE SEQUENCE [LARGE SCALE GENOMIC DNA]</scope>
    <source>
        <strain evidence="4 5">DSM 27192</strain>
    </source>
</reference>
<dbReference type="InterPro" id="IPR038955">
    <property type="entry name" value="PriA/CPL1_fungi"/>
</dbReference>
<keyword evidence="2" id="KW-0472">Membrane</keyword>
<dbReference type="PANTHER" id="PTHR35192">
    <property type="entry name" value="PROTEIN, PUTATIVE-RELATED"/>
    <property type="match status" value="1"/>
</dbReference>
<dbReference type="EMBL" id="RSCD01000005">
    <property type="protein sequence ID" value="RSH92653.1"/>
    <property type="molecule type" value="Genomic_DNA"/>
</dbReference>
<comment type="caution">
    <text evidence="4">The sequence shown here is derived from an EMBL/GenBank/DDBJ whole genome shotgun (WGS) entry which is preliminary data.</text>
</comment>
<feature type="domain" description="Protein CPL1-like" evidence="3">
    <location>
        <begin position="214"/>
        <end position="273"/>
    </location>
</feature>
<feature type="region of interest" description="Disordered" evidence="1">
    <location>
        <begin position="316"/>
        <end position="335"/>
    </location>
</feature>
<evidence type="ECO:0000259" key="3">
    <source>
        <dbReference type="Pfam" id="PF21671"/>
    </source>
</evidence>
<dbReference type="PANTHER" id="PTHR35192:SF2">
    <property type="entry name" value="APPLE DOMAIN-CONTAINING PROTEIN"/>
    <property type="match status" value="1"/>
</dbReference>
<feature type="compositionally biased region" description="Basic residues" evidence="1">
    <location>
        <begin position="324"/>
        <end position="335"/>
    </location>
</feature>
<dbReference type="STRING" id="1890683.A0A427YNK3"/>
<dbReference type="Pfam" id="PF21671">
    <property type="entry name" value="CPL1-like"/>
    <property type="match status" value="1"/>
</dbReference>
<feature type="transmembrane region" description="Helical" evidence="2">
    <location>
        <begin position="6"/>
        <end position="28"/>
    </location>
</feature>
<keyword evidence="2" id="KW-1133">Transmembrane helix</keyword>
<name>A0A427YNK3_9TREE</name>
<dbReference type="AlphaFoldDB" id="A0A427YNK3"/>
<dbReference type="InterPro" id="IPR048661">
    <property type="entry name" value="CPL1-like"/>
</dbReference>
<sequence>MRLPLVFSPLGALVVGCYLQTCFAVTYLESLAKTRKNVEQRAVLEPRLATVTGCVSVGVSVLGITILDSICLCLDAGVLTGDSAANLALQLSNENNSALLTVLGLGQTIDSLTTFILNLAVTALGTGTPGGNQAAACDYPTGAIPYGCGTCNYNCPQYQSVCGNACVSNTTVCISGVPQRRRWLEAQSPLPVLCPKGLSACAIPGSGLFNGDNYECVNTKVDIESCGGCAFPLPGRKQGEDCSAIPHISSVSCLSGACLVNSCVDGYTLKNNACVATNDGGSFNPSRRSWTSPSETPLSPRQRLAKYQVKTIRLREQANEKKNQQGKKQFRGKWN</sequence>
<protein>
    <recommendedName>
        <fullName evidence="3">Protein CPL1-like domain-containing protein</fullName>
    </recommendedName>
</protein>
<dbReference type="Proteomes" id="UP000279259">
    <property type="component" value="Unassembled WGS sequence"/>
</dbReference>
<evidence type="ECO:0000256" key="1">
    <source>
        <dbReference type="SAM" id="MobiDB-lite"/>
    </source>
</evidence>